<gene>
    <name evidence="14" type="primary">SdhD</name>
</gene>
<evidence type="ECO:0000256" key="4">
    <source>
        <dbReference type="ARBA" id="ARBA00022692"/>
    </source>
</evidence>
<dbReference type="InterPro" id="IPR034804">
    <property type="entry name" value="SQR/QFR_C/D"/>
</dbReference>
<dbReference type="FunFam" id="1.20.1300.10:FF:000017">
    <property type="entry name" value="Succinate dehydrogenase [ubiquinone] cytochrome b small subunit"/>
    <property type="match status" value="1"/>
</dbReference>
<keyword evidence="12" id="KW-0249">Electron transport</keyword>
<dbReference type="GO" id="GO:0005743">
    <property type="term" value="C:mitochondrial inner membrane"/>
    <property type="evidence" value="ECO:0007669"/>
    <property type="project" value="UniProtKB-SubCell"/>
</dbReference>
<keyword evidence="12" id="KW-0816">Tricarboxylic acid cycle</keyword>
<proteinExistence type="inferred from homology"/>
<keyword evidence="13" id="KW-1185">Reference proteome</keyword>
<keyword evidence="7 12" id="KW-1133">Transmembrane helix</keyword>
<evidence type="ECO:0000256" key="8">
    <source>
        <dbReference type="ARBA" id="ARBA00023128"/>
    </source>
</evidence>
<dbReference type="Pfam" id="PF05328">
    <property type="entry name" value="CybS"/>
    <property type="match status" value="1"/>
</dbReference>
<organism evidence="13 14">
    <name type="scientific">Drosophila kikkawai</name>
    <name type="common">Fruit fly</name>
    <dbReference type="NCBI Taxonomy" id="30033"/>
    <lineage>
        <taxon>Eukaryota</taxon>
        <taxon>Metazoa</taxon>
        <taxon>Ecdysozoa</taxon>
        <taxon>Arthropoda</taxon>
        <taxon>Hexapoda</taxon>
        <taxon>Insecta</taxon>
        <taxon>Pterygota</taxon>
        <taxon>Neoptera</taxon>
        <taxon>Endopterygota</taxon>
        <taxon>Diptera</taxon>
        <taxon>Brachycera</taxon>
        <taxon>Muscomorpha</taxon>
        <taxon>Ephydroidea</taxon>
        <taxon>Drosophilidae</taxon>
        <taxon>Drosophila</taxon>
        <taxon>Sophophora</taxon>
    </lineage>
</organism>
<feature type="binding site" evidence="10">
    <location>
        <position position="125"/>
    </location>
    <ligand>
        <name>a ubiquinone</name>
        <dbReference type="ChEBI" id="CHEBI:16389"/>
        <note>ligand shared with IP/SDHB</note>
    </ligand>
</feature>
<dbReference type="GO" id="GO:0006121">
    <property type="term" value="P:mitochondrial electron transport, succinate to ubiquinone"/>
    <property type="evidence" value="ECO:0007669"/>
    <property type="project" value="TreeGrafter"/>
</dbReference>
<dbReference type="SUPFAM" id="SSF81343">
    <property type="entry name" value="Fumarate reductase respiratory complex transmembrane subunits"/>
    <property type="match status" value="1"/>
</dbReference>
<comment type="function">
    <text evidence="12">Membrane-anchoring subunit of succinate dehydrogenase (SDH) that is involved in complex II of the mitochondrial electron transport chain and is responsible for transferring electrons from succinate to ubiquinone (coenzyme Q).</text>
</comment>
<keyword evidence="5 12" id="KW-0999">Mitochondrion inner membrane</keyword>
<keyword evidence="9 12" id="KW-0472">Membrane</keyword>
<feature type="binding site" description="axial binding residue" evidence="11">
    <location>
        <position position="113"/>
    </location>
    <ligand>
        <name>heme b</name>
        <dbReference type="ChEBI" id="CHEBI:60344"/>
        <note>ligand shared with SDHC</note>
    </ligand>
    <ligandPart>
        <name>Fe</name>
        <dbReference type="ChEBI" id="CHEBI:18248"/>
    </ligandPart>
</feature>
<keyword evidence="4 12" id="KW-0812">Transmembrane</keyword>
<evidence type="ECO:0000256" key="3">
    <source>
        <dbReference type="ARBA" id="ARBA00022448"/>
    </source>
</evidence>
<dbReference type="Gene3D" id="1.20.1300.10">
    <property type="entry name" value="Fumarate reductase/succinate dehydrogenase, transmembrane subunit"/>
    <property type="match status" value="1"/>
</dbReference>
<keyword evidence="11 12" id="KW-0479">Metal-binding</keyword>
<dbReference type="PANTHER" id="PTHR13337:SF2">
    <property type="entry name" value="SUCCINATE DEHYDROGENASE [UBIQUINONE] CYTOCHROME B SMALL SUBUNIT, MITOCHONDRIAL"/>
    <property type="match status" value="1"/>
</dbReference>
<feature type="transmembrane region" description="Helical" evidence="12">
    <location>
        <begin position="75"/>
        <end position="98"/>
    </location>
</feature>
<evidence type="ECO:0000313" key="13">
    <source>
        <dbReference type="Proteomes" id="UP001652661"/>
    </source>
</evidence>
<feature type="transmembrane region" description="Helical" evidence="12">
    <location>
        <begin position="104"/>
        <end position="126"/>
    </location>
</feature>
<dbReference type="GO" id="GO:0046872">
    <property type="term" value="F:metal ion binding"/>
    <property type="evidence" value="ECO:0007669"/>
    <property type="project" value="UniProtKB-KW"/>
</dbReference>
<evidence type="ECO:0000256" key="10">
    <source>
        <dbReference type="PIRSR" id="PIRSR607992-1"/>
    </source>
</evidence>
<evidence type="ECO:0000256" key="6">
    <source>
        <dbReference type="ARBA" id="ARBA00022946"/>
    </source>
</evidence>
<protein>
    <recommendedName>
        <fullName evidence="12">Succinate dehydrogenase [ubiquinone] cytochrome b small subunit</fullName>
    </recommendedName>
</protein>
<sequence>MSLSLVLRGAARCNAANLVKSARITPLKSYSTLVANAQRRAVVQPLALAKIAAPVVREISVSAPRMASAGGSHTLLWTVERVVSAGLLAVIPAAFIAPSQVLDALLAVSVVIHAHWGVEAMVVDYMRPSVVGNILPKVAHIALIIISVATLGGLFYFIQNDVGLANGIKRFWAIKGKDAEKKQA</sequence>
<dbReference type="InterPro" id="IPR007992">
    <property type="entry name" value="CybS"/>
</dbReference>
<evidence type="ECO:0000256" key="7">
    <source>
        <dbReference type="ARBA" id="ARBA00022989"/>
    </source>
</evidence>
<dbReference type="RefSeq" id="XP_017031486.1">
    <property type="nucleotide sequence ID" value="XM_017175997.2"/>
</dbReference>
<dbReference type="Proteomes" id="UP001652661">
    <property type="component" value="Chromosome 3R"/>
</dbReference>
<keyword evidence="6 12" id="KW-0809">Transit peptide</keyword>
<evidence type="ECO:0000256" key="11">
    <source>
        <dbReference type="PIRSR" id="PIRSR607992-2"/>
    </source>
</evidence>
<comment type="similarity">
    <text evidence="2 12">Belongs to the CybS family.</text>
</comment>
<evidence type="ECO:0000256" key="1">
    <source>
        <dbReference type="ARBA" id="ARBA00004448"/>
    </source>
</evidence>
<comment type="subcellular location">
    <subcellularLocation>
        <location evidence="1 12">Mitochondrion inner membrane</location>
        <topology evidence="1 12">Multi-pass membrane protein</topology>
    </subcellularLocation>
</comment>
<keyword evidence="12" id="KW-0349">Heme</keyword>
<dbReference type="OrthoDB" id="18577at2759"/>
<dbReference type="PANTHER" id="PTHR13337">
    <property type="entry name" value="SUCCINATE DEHYDROGENASE"/>
    <property type="match status" value="1"/>
</dbReference>
<evidence type="ECO:0000256" key="9">
    <source>
        <dbReference type="ARBA" id="ARBA00023136"/>
    </source>
</evidence>
<evidence type="ECO:0000256" key="2">
    <source>
        <dbReference type="ARBA" id="ARBA00007294"/>
    </source>
</evidence>
<reference evidence="14" key="1">
    <citation type="submission" date="2025-08" db="UniProtKB">
        <authorList>
            <consortium name="RefSeq"/>
        </authorList>
    </citation>
    <scope>IDENTIFICATION</scope>
    <source>
        <strain evidence="14">14028-0561.14</strain>
        <tissue evidence="14">Whole fly</tissue>
    </source>
</reference>
<dbReference type="AlphaFoldDB" id="A0A6P4J7V5"/>
<dbReference type="GO" id="GO:0006099">
    <property type="term" value="P:tricarboxylic acid cycle"/>
    <property type="evidence" value="ECO:0007669"/>
    <property type="project" value="UniProtKB-KW"/>
</dbReference>
<dbReference type="GO" id="GO:0048039">
    <property type="term" value="F:ubiquinone binding"/>
    <property type="evidence" value="ECO:0007669"/>
    <property type="project" value="TreeGrafter"/>
</dbReference>
<name>A0A6P4J7V5_DROKI</name>
<evidence type="ECO:0000313" key="14">
    <source>
        <dbReference type="RefSeq" id="XP_017031486.1"/>
    </source>
</evidence>
<keyword evidence="11" id="KW-0408">Iron</keyword>
<evidence type="ECO:0000256" key="12">
    <source>
        <dbReference type="RuleBase" id="RU364031"/>
    </source>
</evidence>
<dbReference type="GO" id="GO:0020037">
    <property type="term" value="F:heme binding"/>
    <property type="evidence" value="ECO:0007669"/>
    <property type="project" value="TreeGrafter"/>
</dbReference>
<keyword evidence="8 12" id="KW-0496">Mitochondrion</keyword>
<dbReference type="CDD" id="cd03496">
    <property type="entry name" value="SQR_TypeC_CybS"/>
    <property type="match status" value="1"/>
</dbReference>
<keyword evidence="3 12" id="KW-0813">Transport</keyword>
<evidence type="ECO:0000256" key="5">
    <source>
        <dbReference type="ARBA" id="ARBA00022792"/>
    </source>
</evidence>
<accession>A0A6P4J7V5</accession>
<feature type="transmembrane region" description="Helical" evidence="12">
    <location>
        <begin position="138"/>
        <end position="158"/>
    </location>
</feature>